<keyword evidence="2" id="KW-0812">Transmembrane</keyword>
<proteinExistence type="predicted"/>
<dbReference type="AlphaFoldDB" id="A0A0S4QT29"/>
<feature type="transmembrane region" description="Helical" evidence="2">
    <location>
        <begin position="179"/>
        <end position="201"/>
    </location>
</feature>
<evidence type="ECO:0000256" key="1">
    <source>
        <dbReference type="SAM" id="MobiDB-lite"/>
    </source>
</evidence>
<evidence type="ECO:0008006" key="5">
    <source>
        <dbReference type="Google" id="ProtNLM"/>
    </source>
</evidence>
<feature type="transmembrane region" description="Helical" evidence="2">
    <location>
        <begin position="16"/>
        <end position="36"/>
    </location>
</feature>
<gene>
    <name evidence="3" type="ORF">Ga0074812_11859</name>
</gene>
<accession>A0A0S4QT29</accession>
<evidence type="ECO:0000256" key="2">
    <source>
        <dbReference type="SAM" id="Phobius"/>
    </source>
</evidence>
<protein>
    <recommendedName>
        <fullName evidence="5">ABC-2 family transporter protein</fullName>
    </recommendedName>
</protein>
<name>A0A0S4QT29_9ACTN</name>
<evidence type="ECO:0000313" key="3">
    <source>
        <dbReference type="EMBL" id="CUU58287.1"/>
    </source>
</evidence>
<feature type="transmembrane region" description="Helical" evidence="2">
    <location>
        <begin position="207"/>
        <end position="226"/>
    </location>
</feature>
<organism evidence="3 4">
    <name type="scientific">Parafrankia irregularis</name>
    <dbReference type="NCBI Taxonomy" id="795642"/>
    <lineage>
        <taxon>Bacteria</taxon>
        <taxon>Bacillati</taxon>
        <taxon>Actinomycetota</taxon>
        <taxon>Actinomycetes</taxon>
        <taxon>Frankiales</taxon>
        <taxon>Frankiaceae</taxon>
        <taxon>Parafrankia</taxon>
    </lineage>
</organism>
<keyword evidence="2" id="KW-1133">Transmembrane helix</keyword>
<sequence length="370" mass="37131">MVLTVERRSLTGVRRAAALPVGMAVLLGLIVCLYGSTVTSVRPRGLPVLVAGPAQSTQAFMDEVEHMSPGAMRVTVVADADAADRALRDRKAYAAFVFTADGLSLRLASAASPAVAEALVRGMAMTFPDLRIPVVDVVPNAAADHQGGGVSAGYLPLVLIAAAVGVLLARSGRSRQQRLVGLSCFVVAGGVAGTLALSGGLDVLPDNFLRSVVVLAVITAAVTAPVMGLGAVAAVRGLVAAVALTVVGVALSGASSAPEMLPTPWGGFGQLLPPGAGVTLARSTLYFDGAGGGRAAAVLTIWAVVGIALMLVGRERAGAGLARGPEAPLPGEPAPAEVGTTPATGQIVRPREGGLEISHGVSPREEGFRA</sequence>
<feature type="region of interest" description="Disordered" evidence="1">
    <location>
        <begin position="322"/>
        <end position="370"/>
    </location>
</feature>
<evidence type="ECO:0000313" key="4">
    <source>
        <dbReference type="Proteomes" id="UP000198802"/>
    </source>
</evidence>
<feature type="transmembrane region" description="Helical" evidence="2">
    <location>
        <begin position="154"/>
        <end position="172"/>
    </location>
</feature>
<keyword evidence="2" id="KW-0472">Membrane</keyword>
<feature type="transmembrane region" description="Helical" evidence="2">
    <location>
        <begin position="238"/>
        <end position="257"/>
    </location>
</feature>
<keyword evidence="4" id="KW-1185">Reference proteome</keyword>
<reference evidence="4" key="1">
    <citation type="submission" date="2015-11" db="EMBL/GenBank/DDBJ databases">
        <authorList>
            <person name="Varghese N."/>
        </authorList>
    </citation>
    <scope>NUCLEOTIDE SEQUENCE [LARGE SCALE GENOMIC DNA]</scope>
    <source>
        <strain evidence="4">DSM 45899</strain>
    </source>
</reference>
<dbReference type="Proteomes" id="UP000198802">
    <property type="component" value="Unassembled WGS sequence"/>
</dbReference>
<dbReference type="EMBL" id="FAOZ01000018">
    <property type="protein sequence ID" value="CUU58287.1"/>
    <property type="molecule type" value="Genomic_DNA"/>
</dbReference>
<feature type="transmembrane region" description="Helical" evidence="2">
    <location>
        <begin position="295"/>
        <end position="313"/>
    </location>
</feature>
<dbReference type="RefSeq" id="WP_091281178.1">
    <property type="nucleotide sequence ID" value="NZ_FAOZ01000018.1"/>
</dbReference>